<organism evidence="1">
    <name type="scientific">marine sediment metagenome</name>
    <dbReference type="NCBI Taxonomy" id="412755"/>
    <lineage>
        <taxon>unclassified sequences</taxon>
        <taxon>metagenomes</taxon>
        <taxon>ecological metagenomes</taxon>
    </lineage>
</organism>
<dbReference type="EMBL" id="BARU01011451">
    <property type="protein sequence ID" value="GAH45002.1"/>
    <property type="molecule type" value="Genomic_DNA"/>
</dbReference>
<evidence type="ECO:0000313" key="1">
    <source>
        <dbReference type="EMBL" id="GAH45002.1"/>
    </source>
</evidence>
<feature type="non-terminal residue" evidence="1">
    <location>
        <position position="34"/>
    </location>
</feature>
<comment type="caution">
    <text evidence="1">The sequence shown here is derived from an EMBL/GenBank/DDBJ whole genome shotgun (WGS) entry which is preliminary data.</text>
</comment>
<reference evidence="1" key="1">
    <citation type="journal article" date="2014" name="Front. Microbiol.">
        <title>High frequency of phylogenetically diverse reductive dehalogenase-homologous genes in deep subseafloor sedimentary metagenomes.</title>
        <authorList>
            <person name="Kawai M."/>
            <person name="Futagami T."/>
            <person name="Toyoda A."/>
            <person name="Takaki Y."/>
            <person name="Nishi S."/>
            <person name="Hori S."/>
            <person name="Arai W."/>
            <person name="Tsubouchi T."/>
            <person name="Morono Y."/>
            <person name="Uchiyama I."/>
            <person name="Ito T."/>
            <person name="Fujiyama A."/>
            <person name="Inagaki F."/>
            <person name="Takami H."/>
        </authorList>
    </citation>
    <scope>NUCLEOTIDE SEQUENCE</scope>
    <source>
        <strain evidence="1">Expedition CK06-06</strain>
    </source>
</reference>
<sequence>MEPAKSYATKRNIFESYARGVKNVCGWESEGKGR</sequence>
<protein>
    <submittedName>
        <fullName evidence="1">Uncharacterized protein</fullName>
    </submittedName>
</protein>
<accession>X1FJ91</accession>
<gene>
    <name evidence="1" type="ORF">S03H2_21498</name>
</gene>
<proteinExistence type="predicted"/>
<dbReference type="AlphaFoldDB" id="X1FJ91"/>
<name>X1FJ91_9ZZZZ</name>